<sequence length="370" mass="41266">MKVHYINILLFAFPLNILVNSHKKKPSTRLLCECDLYLPNYDSDQEMTDVMENFSKQTQQRFHEYDDRMKEKRKQCKEQCDKECQKIILKDKLEKELMDKFATLQTDIQSEAIPTCVCEKSLADKMEKECLKCTQNLGGIVAPSSGVLAGIAEGALYAWKPGALDAAIKAAIAKGADKILAVANAAGLKAGKELVIESLKELHVDYFWTEMSNTILEMSHYNEVANLTAVISNAKYEACKVASTDIYETMCEPFEKGFGITDELGNYTSLAKTAGTNEAIAKTLNEILAEAEGVAEAKVADVTAAETAIIKEAQEKAIDAASTQLYSAIGYSILAILIIILIMVIIYLILRYRRKKKMKKKLQYIKLLKE</sequence>
<gene>
    <name evidence="2" type="primary">RIF</name>
    <name evidence="2" type="ORF">PRCDC_0002800</name>
</gene>
<accession>A0A060RR47</accession>
<evidence type="ECO:0000256" key="1">
    <source>
        <dbReference type="SAM" id="Phobius"/>
    </source>
</evidence>
<dbReference type="Pfam" id="PF02009">
    <property type="entry name" value="RIFIN"/>
    <property type="match status" value="1"/>
</dbReference>
<evidence type="ECO:0000313" key="3">
    <source>
        <dbReference type="Proteomes" id="UP000027581"/>
    </source>
</evidence>
<organism evidence="2 3">
    <name type="scientific">Plasmodium reichenowi</name>
    <dbReference type="NCBI Taxonomy" id="5854"/>
    <lineage>
        <taxon>Eukaryota</taxon>
        <taxon>Sar</taxon>
        <taxon>Alveolata</taxon>
        <taxon>Apicomplexa</taxon>
        <taxon>Aconoidasida</taxon>
        <taxon>Haemosporida</taxon>
        <taxon>Plasmodiidae</taxon>
        <taxon>Plasmodium</taxon>
        <taxon>Plasmodium (Laverania)</taxon>
    </lineage>
</organism>
<dbReference type="NCBIfam" id="TIGR01477">
    <property type="entry name" value="RIFIN"/>
    <property type="match status" value="1"/>
</dbReference>
<dbReference type="PhylomeDB" id="A0A060RR47"/>
<reference evidence="2" key="2">
    <citation type="submission" date="2014-05" db="EMBL/GenBank/DDBJ databases">
        <title>The genome sequences of chimpanzee malaria parasites reveal the path to human adaptation.</title>
        <authorList>
            <person name="Otto T.D."/>
            <person name="Rayner J.C."/>
            <person name="Boehme U."/>
            <person name="Pain A."/>
            <person name="Spottiswoode N."/>
            <person name="Sanders M."/>
            <person name="Quail M."/>
            <person name="Ollomo B."/>
            <person name="Renaud F."/>
            <person name="Thomas A.W."/>
            <person name="Prugnolle F."/>
            <person name="Conway D.J."/>
            <person name="Newbold C."/>
            <person name="Berriman M."/>
        </authorList>
    </citation>
    <scope>NUCLEOTIDE SEQUENCE [LARGE SCALE GENOMIC DNA]</scope>
    <source>
        <strain evidence="2">CDC</strain>
    </source>
</reference>
<proteinExistence type="predicted"/>
<dbReference type="VEuPathDB" id="PlasmoDB:PRG01_0029700"/>
<dbReference type="EMBL" id="HG810705">
    <property type="protein sequence ID" value="CDO62001.1"/>
    <property type="molecule type" value="Genomic_DNA"/>
</dbReference>
<name>A0A060RR47_PLARE</name>
<reference evidence="2" key="1">
    <citation type="submission" date="2014-01" db="EMBL/GenBank/DDBJ databases">
        <authorList>
            <person name="Aslett M."/>
        </authorList>
    </citation>
    <scope>NUCLEOTIDE SEQUENCE</scope>
    <source>
        <strain evidence="2">CDC</strain>
    </source>
</reference>
<dbReference type="InterPro" id="IPR006373">
    <property type="entry name" value="VSA_Rifin"/>
</dbReference>
<dbReference type="Proteomes" id="UP000027581">
    <property type="component" value="Unassembled WGS sequence"/>
</dbReference>
<keyword evidence="1" id="KW-1133">Transmembrane helix</keyword>
<keyword evidence="3" id="KW-1185">Reference proteome</keyword>
<evidence type="ECO:0000313" key="2">
    <source>
        <dbReference type="EMBL" id="CDO62001.1"/>
    </source>
</evidence>
<dbReference type="VEuPathDB" id="PlasmoDB:PRCDC_0002800"/>
<keyword evidence="1" id="KW-0472">Membrane</keyword>
<dbReference type="AlphaFoldDB" id="A0A060RR47"/>
<feature type="transmembrane region" description="Helical" evidence="1">
    <location>
        <begin position="328"/>
        <end position="350"/>
    </location>
</feature>
<protein>
    <submittedName>
        <fullName evidence="2">Rifin</fullName>
    </submittedName>
</protein>
<keyword evidence="1" id="KW-0812">Transmembrane</keyword>